<evidence type="ECO:0000256" key="1">
    <source>
        <dbReference type="SAM" id="MobiDB-lite"/>
    </source>
</evidence>
<feature type="region of interest" description="Disordered" evidence="1">
    <location>
        <begin position="203"/>
        <end position="290"/>
    </location>
</feature>
<feature type="compositionally biased region" description="Low complexity" evidence="1">
    <location>
        <begin position="130"/>
        <end position="145"/>
    </location>
</feature>
<name>A0A2K0URX3_TRIHA</name>
<gene>
    <name evidence="3" type="ORF">THARTR1_00556</name>
</gene>
<dbReference type="InterPro" id="IPR013087">
    <property type="entry name" value="Znf_C2H2_type"/>
</dbReference>
<evidence type="ECO:0000259" key="2">
    <source>
        <dbReference type="PROSITE" id="PS00028"/>
    </source>
</evidence>
<dbReference type="AlphaFoldDB" id="A0A2K0URX3"/>
<comment type="caution">
    <text evidence="3">The sequence shown here is derived from an EMBL/GenBank/DDBJ whole genome shotgun (WGS) entry which is preliminary data.</text>
</comment>
<proteinExistence type="predicted"/>
<feature type="domain" description="C2H2-type" evidence="2">
    <location>
        <begin position="306"/>
        <end position="329"/>
    </location>
</feature>
<feature type="compositionally biased region" description="Basic and acidic residues" evidence="1">
    <location>
        <begin position="1"/>
        <end position="11"/>
    </location>
</feature>
<feature type="compositionally biased region" description="Low complexity" evidence="1">
    <location>
        <begin position="204"/>
        <end position="215"/>
    </location>
</feature>
<dbReference type="SMART" id="SM00355">
    <property type="entry name" value="ZnF_C2H2"/>
    <property type="match status" value="2"/>
</dbReference>
<dbReference type="Proteomes" id="UP000236290">
    <property type="component" value="Unassembled WGS sequence"/>
</dbReference>
<feature type="compositionally biased region" description="Basic and acidic residues" evidence="1">
    <location>
        <begin position="58"/>
        <end position="67"/>
    </location>
</feature>
<feature type="compositionally biased region" description="Low complexity" evidence="1">
    <location>
        <begin position="20"/>
        <end position="40"/>
    </location>
</feature>
<evidence type="ECO:0000313" key="4">
    <source>
        <dbReference type="Proteomes" id="UP000236290"/>
    </source>
</evidence>
<dbReference type="OrthoDB" id="5424797at2759"/>
<sequence length="452" mass="48686">MNSFPAKDKQLPMDPVEFWSSQKAPKRPSSSASQRPSVRSASKDRDDPLLTAPPARAKGPERNESRQSRIAVVLTSPAHLNRSSWSHVEIENGGDGRAAAAAASSRQATPNFASRAKKETPVPLPKTLITTSTTSSTTTSVTTTSIRTPVPLPKPLSRTATPAAGPAAVPAAVSTVTRVSAPTPVPLPKQLMKTSAPAISFQNATTSTPTSLPAPASSPAPAPGSQPSAGRGRPKGWKPGMSYAALRGPASPKPVKERTGRPGRPSKPKSIPLGNPKRRGRPPKAPSPLPWQVYRSLPTSFAAFLCEWSGCKAELHNLDTLRRHVSVVHCRKAPLVCCWGKCAQSSQSSAPCQFPDVPSLRAHIEKKHLIPFSWHTGDGPQNYGAPNQRLKDEEIPDYLKDDQGNQVTPSIRDQEVEDFATWKHNRQKLKDLLIQLNENLPSEESDSPIDED</sequence>
<dbReference type="EMBL" id="MTYI01000004">
    <property type="protein sequence ID" value="PNP60532.1"/>
    <property type="molecule type" value="Genomic_DNA"/>
</dbReference>
<organism evidence="3 4">
    <name type="scientific">Trichoderma harzianum</name>
    <name type="common">Hypocrea lixii</name>
    <dbReference type="NCBI Taxonomy" id="5544"/>
    <lineage>
        <taxon>Eukaryota</taxon>
        <taxon>Fungi</taxon>
        <taxon>Dikarya</taxon>
        <taxon>Ascomycota</taxon>
        <taxon>Pezizomycotina</taxon>
        <taxon>Sordariomycetes</taxon>
        <taxon>Hypocreomycetidae</taxon>
        <taxon>Hypocreales</taxon>
        <taxon>Hypocreaceae</taxon>
        <taxon>Trichoderma</taxon>
    </lineage>
</organism>
<accession>A0A2K0URX3</accession>
<evidence type="ECO:0000313" key="3">
    <source>
        <dbReference type="EMBL" id="PNP60532.1"/>
    </source>
</evidence>
<protein>
    <recommendedName>
        <fullName evidence="2">C2H2-type domain-containing protein</fullName>
    </recommendedName>
</protein>
<dbReference type="PROSITE" id="PS00028">
    <property type="entry name" value="ZINC_FINGER_C2H2_1"/>
    <property type="match status" value="1"/>
</dbReference>
<feature type="region of interest" description="Disordered" evidence="1">
    <location>
        <begin position="1"/>
        <end position="165"/>
    </location>
</feature>
<reference evidence="3 4" key="1">
    <citation type="submission" date="2017-02" db="EMBL/GenBank/DDBJ databases">
        <title>Genomes of Trichoderma spp. with biocontrol activity.</title>
        <authorList>
            <person name="Gardiner D."/>
            <person name="Kazan K."/>
            <person name="Vos C."/>
            <person name="Harvey P."/>
        </authorList>
    </citation>
    <scope>NUCLEOTIDE SEQUENCE [LARGE SCALE GENOMIC DNA]</scope>
    <source>
        <strain evidence="3 4">Tr1</strain>
    </source>
</reference>